<evidence type="ECO:0000259" key="1">
    <source>
        <dbReference type="Pfam" id="PF13186"/>
    </source>
</evidence>
<dbReference type="InterPro" id="IPR023885">
    <property type="entry name" value="4Fe4S-binding_SPASM_dom"/>
</dbReference>
<proteinExistence type="predicted"/>
<comment type="caution">
    <text evidence="2">The sequence shown here is derived from an EMBL/GenBank/DDBJ whole genome shotgun (WGS) entry which is preliminary data.</text>
</comment>
<protein>
    <submittedName>
        <fullName evidence="2">SPASM domain-containing protein</fullName>
    </submittedName>
</protein>
<dbReference type="EMBL" id="DOLB01000073">
    <property type="protein sequence ID" value="HBT49023.1"/>
    <property type="molecule type" value="Genomic_DNA"/>
</dbReference>
<sequence>MKNLLVVCTIVSSHQRYPYFCDAGINQITIDSDGDIWPCPLYIGRGNYKIGNIYDDIYTINSGFKRINKMLQSVNKENCEDCRNCVASFWCTKCPAKFLIEKGKLIIDKEDCDKNIKLTELVLTKLFQIIRDGRFEEFLNKYKKLYSREAI</sequence>
<evidence type="ECO:0000313" key="3">
    <source>
        <dbReference type="Proteomes" id="UP000264445"/>
    </source>
</evidence>
<gene>
    <name evidence="2" type="ORF">DEA61_04095</name>
</gene>
<dbReference type="InterPro" id="IPR058240">
    <property type="entry name" value="rSAM_sf"/>
</dbReference>
<reference evidence="2 3" key="1">
    <citation type="journal article" date="2018" name="Nat. Biotechnol.">
        <title>A standardized bacterial taxonomy based on genome phylogeny substantially revises the tree of life.</title>
        <authorList>
            <person name="Parks D.H."/>
            <person name="Chuvochina M."/>
            <person name="Waite D.W."/>
            <person name="Rinke C."/>
            <person name="Skarshewski A."/>
            <person name="Chaumeil P.A."/>
            <person name="Hugenholtz P."/>
        </authorList>
    </citation>
    <scope>NUCLEOTIDE SEQUENCE [LARGE SCALE GENOMIC DNA]</scope>
    <source>
        <strain evidence="2">UBA12544</strain>
    </source>
</reference>
<dbReference type="Pfam" id="PF13186">
    <property type="entry name" value="SPASM"/>
    <property type="match status" value="1"/>
</dbReference>
<dbReference type="InterPro" id="IPR013785">
    <property type="entry name" value="Aldolase_TIM"/>
</dbReference>
<evidence type="ECO:0000313" key="2">
    <source>
        <dbReference type="EMBL" id="HBT49023.1"/>
    </source>
</evidence>
<organism evidence="2 3">
    <name type="scientific">Caldanaerobacter subterraneus</name>
    <dbReference type="NCBI Taxonomy" id="911092"/>
    <lineage>
        <taxon>Bacteria</taxon>
        <taxon>Bacillati</taxon>
        <taxon>Bacillota</taxon>
        <taxon>Clostridia</taxon>
        <taxon>Thermoanaerobacterales</taxon>
        <taxon>Thermoanaerobacteraceae</taxon>
        <taxon>Caldanaerobacter</taxon>
    </lineage>
</organism>
<dbReference type="Proteomes" id="UP000264445">
    <property type="component" value="Unassembled WGS sequence"/>
</dbReference>
<dbReference type="AlphaFoldDB" id="A0A357VKW1"/>
<feature type="domain" description="4Fe4S-binding SPASM" evidence="1">
    <location>
        <begin position="21"/>
        <end position="85"/>
    </location>
</feature>
<dbReference type="NCBIfam" id="TIGR04085">
    <property type="entry name" value="rSAM_more_4Fe4S"/>
    <property type="match status" value="1"/>
</dbReference>
<dbReference type="SUPFAM" id="SSF102114">
    <property type="entry name" value="Radical SAM enzymes"/>
    <property type="match status" value="1"/>
</dbReference>
<name>A0A357VKW1_9THEO</name>
<accession>A0A357VKW1</accession>
<dbReference type="Gene3D" id="3.20.20.70">
    <property type="entry name" value="Aldolase class I"/>
    <property type="match status" value="1"/>
</dbReference>